<keyword evidence="4" id="KW-0547">Nucleotide-binding</keyword>
<dbReference type="PANTHER" id="PTHR47973">
    <property type="entry name" value="CYSTEINE-RICH RECEPTOR-LIKE PROTEIN KINASE 3"/>
    <property type="match status" value="1"/>
</dbReference>
<dbReference type="AlphaFoldDB" id="A0A8S9LGP4"/>
<comment type="catalytic activity">
    <reaction evidence="8">
        <text>L-seryl-[protein] + ATP = O-phospho-L-seryl-[protein] + ADP + H(+)</text>
        <dbReference type="Rhea" id="RHEA:17989"/>
        <dbReference type="Rhea" id="RHEA-COMP:9863"/>
        <dbReference type="Rhea" id="RHEA-COMP:11604"/>
        <dbReference type="ChEBI" id="CHEBI:15378"/>
        <dbReference type="ChEBI" id="CHEBI:29999"/>
        <dbReference type="ChEBI" id="CHEBI:30616"/>
        <dbReference type="ChEBI" id="CHEBI:83421"/>
        <dbReference type="ChEBI" id="CHEBI:456216"/>
        <dbReference type="EC" id="2.7.11.1"/>
    </reaction>
</comment>
<accession>A0A8S9LGP4</accession>
<evidence type="ECO:0000256" key="7">
    <source>
        <dbReference type="ARBA" id="ARBA00047899"/>
    </source>
</evidence>
<gene>
    <name evidence="10" type="ORF">F2Q70_00025142</name>
</gene>
<dbReference type="InterPro" id="IPR052059">
    <property type="entry name" value="CR_Ser/Thr_kinase"/>
</dbReference>
<dbReference type="Gene3D" id="1.10.510.10">
    <property type="entry name" value="Transferase(Phosphotransferase) domain 1"/>
    <property type="match status" value="2"/>
</dbReference>
<evidence type="ECO:0000256" key="8">
    <source>
        <dbReference type="ARBA" id="ARBA00048679"/>
    </source>
</evidence>
<sequence length="450" mass="50708">RCVRDETRGDRGTVSLLGNLEPPQTTLTKPTRLEKVALDLCSRSLLTPFPGKNSQRLEWKTRQNICIGIAKGLMFLHEESMVKIIHRDIKGTIVILDKDLNAKISDFGLARLHEDEKRHISTRVAGTIGYMATEYAMRGYLTERLMCIALALWQWRLLAERAMQIPHLNCCRLEIRDGKMWIEMVLCLLDVYHSQAWQTNWNGRMGGLRTPQDSMERSLDKSSKGIDGSLKTSRWRLNDENLGQMNVDGILLVSGRFEGVSELPGNLLNGLEGADLVLALVEKELLEFECKRLQIRQFGDNGDLLIPMWAGAWDEVVELLWLAFLLHKKRDFAGIIDPELEGKLDIAEADRMIKVGLLCTNMSQTLRPNMSEVVKMLQGETEIKQSISDPSVYGDDLQFKETLETGMSPFPSDYAMSVTSSSPSSYDLYPRGPESIVVDRSLVSSPSAFA</sequence>
<dbReference type="InterPro" id="IPR000719">
    <property type="entry name" value="Prot_kinase_dom"/>
</dbReference>
<dbReference type="PROSITE" id="PS50011">
    <property type="entry name" value="PROTEIN_KINASE_DOM"/>
    <property type="match status" value="1"/>
</dbReference>
<comment type="caution">
    <text evidence="10">The sequence shown here is derived from an EMBL/GenBank/DDBJ whole genome shotgun (WGS) entry which is preliminary data.</text>
</comment>
<dbReference type="GO" id="GO:0005524">
    <property type="term" value="F:ATP binding"/>
    <property type="evidence" value="ECO:0007669"/>
    <property type="project" value="UniProtKB-KW"/>
</dbReference>
<dbReference type="EC" id="2.7.11.1" evidence="1"/>
<name>A0A8S9LGP4_BRACR</name>
<feature type="non-terminal residue" evidence="10">
    <location>
        <position position="1"/>
    </location>
</feature>
<dbReference type="EMBL" id="QGKY02000094">
    <property type="protein sequence ID" value="KAF2605532.1"/>
    <property type="molecule type" value="Genomic_DNA"/>
</dbReference>
<comment type="catalytic activity">
    <reaction evidence="7">
        <text>L-threonyl-[protein] + ATP = O-phospho-L-threonyl-[protein] + ADP + H(+)</text>
        <dbReference type="Rhea" id="RHEA:46608"/>
        <dbReference type="Rhea" id="RHEA-COMP:11060"/>
        <dbReference type="Rhea" id="RHEA-COMP:11605"/>
        <dbReference type="ChEBI" id="CHEBI:15378"/>
        <dbReference type="ChEBI" id="CHEBI:30013"/>
        <dbReference type="ChEBI" id="CHEBI:30616"/>
        <dbReference type="ChEBI" id="CHEBI:61977"/>
        <dbReference type="ChEBI" id="CHEBI:456216"/>
        <dbReference type="EC" id="2.7.11.1"/>
    </reaction>
</comment>
<dbReference type="Pfam" id="PF00069">
    <property type="entry name" value="Pkinase"/>
    <property type="match status" value="1"/>
</dbReference>
<evidence type="ECO:0000256" key="1">
    <source>
        <dbReference type="ARBA" id="ARBA00012513"/>
    </source>
</evidence>
<keyword evidence="5" id="KW-0418">Kinase</keyword>
<evidence type="ECO:0000256" key="4">
    <source>
        <dbReference type="ARBA" id="ARBA00022741"/>
    </source>
</evidence>
<protein>
    <recommendedName>
        <fullName evidence="1">non-specific serine/threonine protein kinase</fullName>
        <ecNumber evidence="1">2.7.11.1</ecNumber>
    </recommendedName>
</protein>
<evidence type="ECO:0000259" key="9">
    <source>
        <dbReference type="PROSITE" id="PS50011"/>
    </source>
</evidence>
<dbReference type="InterPro" id="IPR011009">
    <property type="entry name" value="Kinase-like_dom_sf"/>
</dbReference>
<evidence type="ECO:0000256" key="5">
    <source>
        <dbReference type="ARBA" id="ARBA00022777"/>
    </source>
</evidence>
<feature type="domain" description="Protein kinase" evidence="9">
    <location>
        <begin position="1"/>
        <end position="306"/>
    </location>
</feature>
<organism evidence="10">
    <name type="scientific">Brassica cretica</name>
    <name type="common">Mustard</name>
    <dbReference type="NCBI Taxonomy" id="69181"/>
    <lineage>
        <taxon>Eukaryota</taxon>
        <taxon>Viridiplantae</taxon>
        <taxon>Streptophyta</taxon>
        <taxon>Embryophyta</taxon>
        <taxon>Tracheophyta</taxon>
        <taxon>Spermatophyta</taxon>
        <taxon>Magnoliopsida</taxon>
        <taxon>eudicotyledons</taxon>
        <taxon>Gunneridae</taxon>
        <taxon>Pentapetalae</taxon>
        <taxon>rosids</taxon>
        <taxon>malvids</taxon>
        <taxon>Brassicales</taxon>
        <taxon>Brassicaceae</taxon>
        <taxon>Brassiceae</taxon>
        <taxon>Brassica</taxon>
    </lineage>
</organism>
<keyword evidence="2" id="KW-0723">Serine/threonine-protein kinase</keyword>
<evidence type="ECO:0000256" key="2">
    <source>
        <dbReference type="ARBA" id="ARBA00022527"/>
    </source>
</evidence>
<reference evidence="10" key="1">
    <citation type="submission" date="2019-12" db="EMBL/GenBank/DDBJ databases">
        <title>Genome sequencing and annotation of Brassica cretica.</title>
        <authorList>
            <person name="Studholme D.J."/>
            <person name="Sarris P.F."/>
        </authorList>
    </citation>
    <scope>NUCLEOTIDE SEQUENCE</scope>
    <source>
        <strain evidence="10">PFS-102/07</strain>
        <tissue evidence="10">Leaf</tissue>
    </source>
</reference>
<keyword evidence="3" id="KW-0808">Transferase</keyword>
<dbReference type="GO" id="GO:0004674">
    <property type="term" value="F:protein serine/threonine kinase activity"/>
    <property type="evidence" value="ECO:0007669"/>
    <property type="project" value="UniProtKB-KW"/>
</dbReference>
<proteinExistence type="predicted"/>
<evidence type="ECO:0000256" key="3">
    <source>
        <dbReference type="ARBA" id="ARBA00022679"/>
    </source>
</evidence>
<evidence type="ECO:0000256" key="6">
    <source>
        <dbReference type="ARBA" id="ARBA00022840"/>
    </source>
</evidence>
<keyword evidence="6" id="KW-0067">ATP-binding</keyword>
<dbReference type="SUPFAM" id="SSF56112">
    <property type="entry name" value="Protein kinase-like (PK-like)"/>
    <property type="match status" value="1"/>
</dbReference>
<evidence type="ECO:0000313" key="10">
    <source>
        <dbReference type="EMBL" id="KAF2605532.1"/>
    </source>
</evidence>
<dbReference type="FunFam" id="1.10.510.10:FF:001023">
    <property type="entry name" value="Os07g0541700 protein"/>
    <property type="match status" value="1"/>
</dbReference>